<evidence type="ECO:0000259" key="1">
    <source>
        <dbReference type="PROSITE" id="PS50042"/>
    </source>
</evidence>
<dbReference type="SMART" id="SM00100">
    <property type="entry name" value="cNMP"/>
    <property type="match status" value="1"/>
</dbReference>
<dbReference type="Pfam" id="PF00027">
    <property type="entry name" value="cNMP_binding"/>
    <property type="match status" value="1"/>
</dbReference>
<name>A0A7W8UF49_9HYPH</name>
<evidence type="ECO:0000313" key="2">
    <source>
        <dbReference type="EMBL" id="MBB5538252.1"/>
    </source>
</evidence>
<dbReference type="RefSeq" id="WP_018328305.1">
    <property type="nucleotide sequence ID" value="NZ_JACHBK010000012.1"/>
</dbReference>
<reference evidence="2 3" key="1">
    <citation type="submission" date="2020-08" db="EMBL/GenBank/DDBJ databases">
        <title>Genomic Encyclopedia of Type Strains, Phase IV (KMG-V): Genome sequencing to study the core and pangenomes of soil and plant-associated prokaryotes.</title>
        <authorList>
            <person name="Whitman W."/>
        </authorList>
    </citation>
    <scope>NUCLEOTIDE SEQUENCE [LARGE SCALE GENOMIC DNA]</scope>
    <source>
        <strain evidence="2 3">SEMIA 4084</strain>
    </source>
</reference>
<evidence type="ECO:0000313" key="3">
    <source>
        <dbReference type="Proteomes" id="UP000585507"/>
    </source>
</evidence>
<protein>
    <submittedName>
        <fullName evidence="2">CRP-like cAMP-binding protein</fullName>
    </submittedName>
</protein>
<organism evidence="2 3">
    <name type="scientific">Rhizobium giardinii</name>
    <dbReference type="NCBI Taxonomy" id="56731"/>
    <lineage>
        <taxon>Bacteria</taxon>
        <taxon>Pseudomonadati</taxon>
        <taxon>Pseudomonadota</taxon>
        <taxon>Alphaproteobacteria</taxon>
        <taxon>Hyphomicrobiales</taxon>
        <taxon>Rhizobiaceae</taxon>
        <taxon>Rhizobium/Agrobacterium group</taxon>
        <taxon>Rhizobium</taxon>
    </lineage>
</organism>
<proteinExistence type="predicted"/>
<dbReference type="SUPFAM" id="SSF51206">
    <property type="entry name" value="cAMP-binding domain-like"/>
    <property type="match status" value="1"/>
</dbReference>
<accession>A0A7W8UF49</accession>
<dbReference type="Proteomes" id="UP000585507">
    <property type="component" value="Unassembled WGS sequence"/>
</dbReference>
<dbReference type="InterPro" id="IPR000595">
    <property type="entry name" value="cNMP-bd_dom"/>
</dbReference>
<keyword evidence="3" id="KW-1185">Reference proteome</keyword>
<dbReference type="EMBL" id="JACHBK010000012">
    <property type="protein sequence ID" value="MBB5538252.1"/>
    <property type="molecule type" value="Genomic_DNA"/>
</dbReference>
<dbReference type="InterPro" id="IPR014710">
    <property type="entry name" value="RmlC-like_jellyroll"/>
</dbReference>
<dbReference type="AlphaFoldDB" id="A0A7W8UF49"/>
<dbReference type="PROSITE" id="PS50042">
    <property type="entry name" value="CNMP_BINDING_3"/>
    <property type="match status" value="1"/>
</dbReference>
<comment type="caution">
    <text evidence="2">The sequence shown here is derived from an EMBL/GenBank/DDBJ whole genome shotgun (WGS) entry which is preliminary data.</text>
</comment>
<sequence>MITIMSDLVARLNSISASTKSFDQGGSVFHQGDPIHSLYVVMSGTVHLVRHQADGAATVLQRCTAGHILAEASVYSDTYHCDAVSVSSVTVSIVPVAEIKRLLATDIAFTTLWAVHLARELQATRKRAEIVSLRTVKARLDAWLAWNEGVLPPKGAWKQLADDIGISSEALYREVAQRRVEVDTKVGRTFPQDTP</sequence>
<dbReference type="CDD" id="cd00038">
    <property type="entry name" value="CAP_ED"/>
    <property type="match status" value="1"/>
</dbReference>
<feature type="domain" description="Cyclic nucleotide-binding" evidence="1">
    <location>
        <begin position="20"/>
        <end position="78"/>
    </location>
</feature>
<gene>
    <name evidence="2" type="ORF">GGD55_004973</name>
</gene>
<dbReference type="InterPro" id="IPR018490">
    <property type="entry name" value="cNMP-bd_dom_sf"/>
</dbReference>
<dbReference type="Gene3D" id="2.60.120.10">
    <property type="entry name" value="Jelly Rolls"/>
    <property type="match status" value="1"/>
</dbReference>